<dbReference type="Pfam" id="PF12802">
    <property type="entry name" value="MarR_2"/>
    <property type="match status" value="1"/>
</dbReference>
<comment type="caution">
    <text evidence="2">The sequence shown here is derived from an EMBL/GenBank/DDBJ whole genome shotgun (WGS) entry which is preliminary data.</text>
</comment>
<accession>A0A120FL12</accession>
<dbReference type="OrthoDB" id="2287011at2"/>
<protein>
    <submittedName>
        <fullName evidence="2">MarR family transcriptional regulator</fullName>
    </submittedName>
</protein>
<feature type="domain" description="HTH marR-type" evidence="1">
    <location>
        <begin position="18"/>
        <end position="152"/>
    </location>
</feature>
<evidence type="ECO:0000259" key="1">
    <source>
        <dbReference type="PROSITE" id="PS50995"/>
    </source>
</evidence>
<dbReference type="SUPFAM" id="SSF46785">
    <property type="entry name" value="Winged helix' DNA-binding domain"/>
    <property type="match status" value="1"/>
</dbReference>
<reference evidence="2 3" key="1">
    <citation type="submission" date="2015-11" db="EMBL/GenBank/DDBJ databases">
        <title>Draft Genome Sequence of the Strain BR 10423 (Rhizobium sp.) isolated from nodules of Mimosa pudica.</title>
        <authorList>
            <person name="Barauna A.C."/>
            <person name="Zilli J.E."/>
            <person name="Simoes-Araujo J.L."/>
            <person name="Reis V.M."/>
            <person name="James E.K."/>
            <person name="Reis F.B.Jr."/>
            <person name="Rouws L.F."/>
            <person name="Passos S.R."/>
            <person name="Gois S.R."/>
        </authorList>
    </citation>
    <scope>NUCLEOTIDE SEQUENCE [LARGE SCALE GENOMIC DNA]</scope>
    <source>
        <strain evidence="2 3">BR10423</strain>
    </source>
</reference>
<dbReference type="AlphaFoldDB" id="A0A120FL12"/>
<sequence length="154" mass="16846">MAMDRRDSNSDIVSEVVSGCLMTRSRRISRVITNIYDQELRDYGLNASQFSMLIMIAKLGGASRAEIGRANFQDRTTLTRSLAPLLAEGWIEELPTDGGRSRPVVISDSGKKLLNDAAPAWREAQRKASQLVGDVGAKAIIGVAESLQRVDEPK</sequence>
<proteinExistence type="predicted"/>
<dbReference type="EMBL" id="LNCD01000078">
    <property type="protein sequence ID" value="KWV51557.1"/>
    <property type="molecule type" value="Genomic_DNA"/>
</dbReference>
<dbReference type="InterPro" id="IPR036390">
    <property type="entry name" value="WH_DNA-bd_sf"/>
</dbReference>
<gene>
    <name evidence="2" type="ORF">AS026_05715</name>
</gene>
<dbReference type="InterPro" id="IPR036388">
    <property type="entry name" value="WH-like_DNA-bd_sf"/>
</dbReference>
<name>A0A120FL12_9HYPH</name>
<dbReference type="PROSITE" id="PS50995">
    <property type="entry name" value="HTH_MARR_2"/>
    <property type="match status" value="1"/>
</dbReference>
<evidence type="ECO:0000313" key="3">
    <source>
        <dbReference type="Proteomes" id="UP000068164"/>
    </source>
</evidence>
<evidence type="ECO:0000313" key="2">
    <source>
        <dbReference type="EMBL" id="KWV51557.1"/>
    </source>
</evidence>
<dbReference type="GO" id="GO:0003700">
    <property type="term" value="F:DNA-binding transcription factor activity"/>
    <property type="evidence" value="ECO:0007669"/>
    <property type="project" value="InterPro"/>
</dbReference>
<keyword evidence="3" id="KW-1185">Reference proteome</keyword>
<dbReference type="Gene3D" id="1.10.10.10">
    <property type="entry name" value="Winged helix-like DNA-binding domain superfamily/Winged helix DNA-binding domain"/>
    <property type="match status" value="1"/>
</dbReference>
<dbReference type="SMART" id="SM00347">
    <property type="entry name" value="HTH_MARR"/>
    <property type="match status" value="1"/>
</dbReference>
<dbReference type="Proteomes" id="UP000068164">
    <property type="component" value="Unassembled WGS sequence"/>
</dbReference>
<dbReference type="InterPro" id="IPR000835">
    <property type="entry name" value="HTH_MarR-typ"/>
</dbReference>
<organism evidence="2 3">
    <name type="scientific">Rhizobium altiplani</name>
    <dbReference type="NCBI Taxonomy" id="1864509"/>
    <lineage>
        <taxon>Bacteria</taxon>
        <taxon>Pseudomonadati</taxon>
        <taxon>Pseudomonadota</taxon>
        <taxon>Alphaproteobacteria</taxon>
        <taxon>Hyphomicrobiales</taxon>
        <taxon>Rhizobiaceae</taxon>
        <taxon>Rhizobium/Agrobacterium group</taxon>
        <taxon>Rhizobium</taxon>
    </lineage>
</organism>